<reference evidence="1" key="1">
    <citation type="submission" date="2016-04" db="EMBL/GenBank/DDBJ databases">
        <authorList>
            <person name="Tabuchi Yagui T.R."/>
        </authorList>
    </citation>
    <scope>NUCLEOTIDE SEQUENCE [LARGE SCALE GENOMIC DNA]</scope>
    <source>
        <strain evidence="1">NIES-26</strain>
    </source>
</reference>
<keyword evidence="2" id="KW-1185">Reference proteome</keyword>
<dbReference type="AlphaFoldDB" id="A0A367RK43"/>
<gene>
    <name evidence="1" type="ORF">A6770_14970</name>
</gene>
<evidence type="ECO:0000313" key="1">
    <source>
        <dbReference type="EMBL" id="RCJ36926.1"/>
    </source>
</evidence>
<name>A0A367RK43_9NOSO</name>
<evidence type="ECO:0000313" key="2">
    <source>
        <dbReference type="Proteomes" id="UP000252107"/>
    </source>
</evidence>
<comment type="caution">
    <text evidence="1">The sequence shown here is derived from an EMBL/GenBank/DDBJ whole genome shotgun (WGS) entry which is preliminary data.</text>
</comment>
<organism evidence="1 2">
    <name type="scientific">Nostoc minutum NIES-26</name>
    <dbReference type="NCBI Taxonomy" id="1844469"/>
    <lineage>
        <taxon>Bacteria</taxon>
        <taxon>Bacillati</taxon>
        <taxon>Cyanobacteriota</taxon>
        <taxon>Cyanophyceae</taxon>
        <taxon>Nostocales</taxon>
        <taxon>Nostocaceae</taxon>
        <taxon>Nostoc</taxon>
    </lineage>
</organism>
<dbReference type="Proteomes" id="UP000252107">
    <property type="component" value="Unassembled WGS sequence"/>
</dbReference>
<protein>
    <submittedName>
        <fullName evidence="1">Uncharacterized protein</fullName>
    </submittedName>
</protein>
<sequence>MVQKVLSVKVYPEDYQWFKELANDFKTQADAFKTLRQVYQNQTGIPVEQASDNRYTQSVCVGHQLPVDWELRDPLVEKIEGRKWYVFPNDQVVATKQKSANGSKSWLEVAVEFSEEVWKDAKSDRRFKYHPVTTLKQVLAEYQDKLAKTQHPAIAEALDKGWVFQDWHWGLEQIIREAEDYLLIVNQSEPIQVEEVYHSVCDDKEDPLALTMNALVDRLAPKHLDLSTAKTDRGKANTLRDLPATLAKIRNNNISQWTSERDPEGYSWRPTDEARATWVVTQ</sequence>
<proteinExistence type="predicted"/>
<dbReference type="EMBL" id="LXQD01000131">
    <property type="protein sequence ID" value="RCJ36926.1"/>
    <property type="molecule type" value="Genomic_DNA"/>
</dbReference>
<accession>A0A367RK43</accession>